<dbReference type="PANTHER" id="PTHR13748:SF62">
    <property type="entry name" value="COBW DOMAIN-CONTAINING PROTEIN"/>
    <property type="match status" value="1"/>
</dbReference>
<gene>
    <name evidence="7" type="ORF">DOS76_00055</name>
</gene>
<reference evidence="7 8" key="1">
    <citation type="journal article" date="2018" name="Vet. Microbiol.">
        <title>Characterisation of Staphylococcus felis isolated from cats using whole genome sequencing.</title>
        <authorList>
            <person name="Worthing K."/>
            <person name="Pang S."/>
            <person name="Trott D.J."/>
            <person name="Abraham S."/>
            <person name="Coombs G.W."/>
            <person name="Jordan D."/>
            <person name="McIntyre L."/>
            <person name="Davies M.R."/>
            <person name="Norris J."/>
        </authorList>
    </citation>
    <scope>NUCLEOTIDE SEQUENCE [LARGE SCALE GENOMIC DNA]</scope>
    <source>
        <strain evidence="7 8">F25</strain>
    </source>
</reference>
<dbReference type="PANTHER" id="PTHR13748">
    <property type="entry name" value="COBW-RELATED"/>
    <property type="match status" value="1"/>
</dbReference>
<dbReference type="Pfam" id="PF02492">
    <property type="entry name" value="cobW"/>
    <property type="match status" value="1"/>
</dbReference>
<dbReference type="AlphaFoldDB" id="A0AAX1RYI4"/>
<evidence type="ECO:0000256" key="2">
    <source>
        <dbReference type="ARBA" id="ARBA00022801"/>
    </source>
</evidence>
<dbReference type="GO" id="GO:0016787">
    <property type="term" value="F:hydrolase activity"/>
    <property type="evidence" value="ECO:0007669"/>
    <property type="project" value="UniProtKB-KW"/>
</dbReference>
<name>A0AAX1RYI4_9STAP</name>
<dbReference type="Proteomes" id="UP000256337">
    <property type="component" value="Unassembled WGS sequence"/>
</dbReference>
<evidence type="ECO:0000256" key="5">
    <source>
        <dbReference type="ARBA" id="ARBA00049117"/>
    </source>
</evidence>
<dbReference type="Pfam" id="PF07683">
    <property type="entry name" value="CobW_C"/>
    <property type="match status" value="1"/>
</dbReference>
<dbReference type="Gene3D" id="3.30.1220.10">
    <property type="entry name" value="CobW-like, C-terminal domain"/>
    <property type="match status" value="1"/>
</dbReference>
<dbReference type="InterPro" id="IPR011629">
    <property type="entry name" value="CobW-like_C"/>
</dbReference>
<evidence type="ECO:0000256" key="4">
    <source>
        <dbReference type="ARBA" id="ARBA00034320"/>
    </source>
</evidence>
<organism evidence="7 8">
    <name type="scientific">Staphylococcus felis</name>
    <dbReference type="NCBI Taxonomy" id="46127"/>
    <lineage>
        <taxon>Bacteria</taxon>
        <taxon>Bacillati</taxon>
        <taxon>Bacillota</taxon>
        <taxon>Bacilli</taxon>
        <taxon>Bacillales</taxon>
        <taxon>Staphylococcaceae</taxon>
        <taxon>Staphylococcus</taxon>
    </lineage>
</organism>
<comment type="caution">
    <text evidence="7">The sequence shown here is derived from an EMBL/GenBank/DDBJ whole genome shotgun (WGS) entry which is preliminary data.</text>
</comment>
<accession>A0AAX1RYI4</accession>
<keyword evidence="1" id="KW-0547">Nucleotide-binding</keyword>
<dbReference type="GO" id="GO:0005737">
    <property type="term" value="C:cytoplasm"/>
    <property type="evidence" value="ECO:0007669"/>
    <property type="project" value="TreeGrafter"/>
</dbReference>
<dbReference type="EMBL" id="QKYD01000005">
    <property type="protein sequence ID" value="REI25611.1"/>
    <property type="molecule type" value="Genomic_DNA"/>
</dbReference>
<dbReference type="InterPro" id="IPR051316">
    <property type="entry name" value="Zinc-reg_GTPase_activator"/>
</dbReference>
<comment type="similarity">
    <text evidence="4">Belongs to the SIMIBI class G3E GTPase family. ZNG1 subfamily.</text>
</comment>
<keyword evidence="2" id="KW-0378">Hydrolase</keyword>
<dbReference type="RefSeq" id="WP_115856473.1">
    <property type="nucleotide sequence ID" value="NZ_CAJUZR010000009.1"/>
</dbReference>
<sequence length="300" mass="33765">MDIVVLTGFLGSGKTSLLNALVRDVKSKQQKVAVIMNDFGHQNVDAHLVDEEVEVMPLTNGCVCCTLKEDLTAQLHEIYLEHQPDIVFVECSGVAHPVEVLDACLTPVLTPITTHVDILGILDAVSISDDRDYPEDIQQLMYAQLKYSSTILVNKIDLVDTTALLEVIDYVQHTFPNIPYQLTQYGDVTLDVMQHQSRHISGHEVAHHHSHLNHFIYEIETAIRQYALLECIKQLPGTVYRVKGFVNIEGYQQQCIVQFVPNQLDIKPAAMQLPSYIVVIGYQLDVVQLKEIFDEMVISS</sequence>
<evidence type="ECO:0000259" key="6">
    <source>
        <dbReference type="SMART" id="SM00833"/>
    </source>
</evidence>
<dbReference type="Gene3D" id="3.40.50.300">
    <property type="entry name" value="P-loop containing nucleotide triphosphate hydrolases"/>
    <property type="match status" value="1"/>
</dbReference>
<dbReference type="InterPro" id="IPR036627">
    <property type="entry name" value="CobW-likC_sf"/>
</dbReference>
<dbReference type="SMART" id="SM00833">
    <property type="entry name" value="CobW_C"/>
    <property type="match status" value="1"/>
</dbReference>
<evidence type="ECO:0000313" key="8">
    <source>
        <dbReference type="Proteomes" id="UP000256337"/>
    </source>
</evidence>
<dbReference type="SUPFAM" id="SSF52540">
    <property type="entry name" value="P-loop containing nucleoside triphosphate hydrolases"/>
    <property type="match status" value="1"/>
</dbReference>
<evidence type="ECO:0000256" key="3">
    <source>
        <dbReference type="ARBA" id="ARBA00023186"/>
    </source>
</evidence>
<evidence type="ECO:0000313" key="7">
    <source>
        <dbReference type="EMBL" id="REI25611.1"/>
    </source>
</evidence>
<dbReference type="InterPro" id="IPR027417">
    <property type="entry name" value="P-loop_NTPase"/>
</dbReference>
<dbReference type="GO" id="GO:0000166">
    <property type="term" value="F:nucleotide binding"/>
    <property type="evidence" value="ECO:0007669"/>
    <property type="project" value="UniProtKB-KW"/>
</dbReference>
<comment type="catalytic activity">
    <reaction evidence="5">
        <text>GTP + H2O = GDP + phosphate + H(+)</text>
        <dbReference type="Rhea" id="RHEA:19669"/>
        <dbReference type="ChEBI" id="CHEBI:15377"/>
        <dbReference type="ChEBI" id="CHEBI:15378"/>
        <dbReference type="ChEBI" id="CHEBI:37565"/>
        <dbReference type="ChEBI" id="CHEBI:43474"/>
        <dbReference type="ChEBI" id="CHEBI:58189"/>
    </reaction>
    <physiologicalReaction direction="left-to-right" evidence="5">
        <dbReference type="Rhea" id="RHEA:19670"/>
    </physiologicalReaction>
</comment>
<keyword evidence="3" id="KW-0143">Chaperone</keyword>
<evidence type="ECO:0000256" key="1">
    <source>
        <dbReference type="ARBA" id="ARBA00022741"/>
    </source>
</evidence>
<dbReference type="InterPro" id="IPR003495">
    <property type="entry name" value="CobW/HypB/UreG_nucleotide-bd"/>
</dbReference>
<protein>
    <submittedName>
        <fullName evidence="7">GTP-binding protein</fullName>
    </submittedName>
</protein>
<feature type="domain" description="CobW C-terminal" evidence="6">
    <location>
        <begin position="212"/>
        <end position="297"/>
    </location>
</feature>
<proteinExistence type="inferred from homology"/>
<dbReference type="SUPFAM" id="SSF90002">
    <property type="entry name" value="Hypothetical protein YjiA, C-terminal domain"/>
    <property type="match status" value="1"/>
</dbReference>
<dbReference type="CDD" id="cd03112">
    <property type="entry name" value="CobW-like"/>
    <property type="match status" value="1"/>
</dbReference>